<feature type="domain" description="Major facilitator superfamily (MFS) profile" evidence="6">
    <location>
        <begin position="15"/>
        <end position="404"/>
    </location>
</feature>
<dbReference type="InterPro" id="IPR011701">
    <property type="entry name" value="MFS"/>
</dbReference>
<dbReference type="InterPro" id="IPR036259">
    <property type="entry name" value="MFS_trans_sf"/>
</dbReference>
<feature type="transmembrane region" description="Helical" evidence="5">
    <location>
        <begin position="315"/>
        <end position="337"/>
    </location>
</feature>
<dbReference type="SUPFAM" id="SSF103473">
    <property type="entry name" value="MFS general substrate transporter"/>
    <property type="match status" value="1"/>
</dbReference>
<reference evidence="7 8" key="1">
    <citation type="submission" date="2018-12" db="EMBL/GenBank/DDBJ databases">
        <authorList>
            <person name="Li F."/>
        </authorList>
    </citation>
    <scope>NUCLEOTIDE SEQUENCE [LARGE SCALE GENOMIC DNA]</scope>
    <source>
        <strain evidence="7 8">11W25H-1</strain>
    </source>
</reference>
<evidence type="ECO:0000256" key="3">
    <source>
        <dbReference type="ARBA" id="ARBA00022989"/>
    </source>
</evidence>
<evidence type="ECO:0000313" key="8">
    <source>
        <dbReference type="Proteomes" id="UP000288547"/>
    </source>
</evidence>
<dbReference type="Proteomes" id="UP000288547">
    <property type="component" value="Unassembled WGS sequence"/>
</dbReference>
<feature type="transmembrane region" description="Helical" evidence="5">
    <location>
        <begin position="108"/>
        <end position="129"/>
    </location>
</feature>
<feature type="transmembrane region" description="Helical" evidence="5">
    <location>
        <begin position="16"/>
        <end position="41"/>
    </location>
</feature>
<dbReference type="EMBL" id="RZNB01000002">
    <property type="protein sequence ID" value="RWZ52002.1"/>
    <property type="molecule type" value="Genomic_DNA"/>
</dbReference>
<feature type="transmembrane region" description="Helical" evidence="5">
    <location>
        <begin position="260"/>
        <end position="283"/>
    </location>
</feature>
<dbReference type="OrthoDB" id="9776171at2"/>
<evidence type="ECO:0000259" key="6">
    <source>
        <dbReference type="PROSITE" id="PS50850"/>
    </source>
</evidence>
<protein>
    <submittedName>
        <fullName evidence="7">MFS transporter</fullName>
    </submittedName>
</protein>
<sequence length="420" mass="41523">MRAGDGSRDGARLRTIAVLVAGQVLGGVSAGATISLGALLASDVTGDEALSGLASTFLTLGAAIAAVPLSRLAVRSGRRIALASGVLVSAIGAAATIGAVAVSSAVLLFVSFLLVGVGSAVGLQARFAATDLSGPSSRARDLAVVVWATTIGAVLGPNLVGPGAIVGGAFGLPDRTGPFLFSIASGLLAAIVYLVGLRPDPLLESRRRGTSRVVVGGAEEKPSASRRRFAVFAVTASHAVMVAVMAMTPVQLHHHGNADAVVGFTLSLHIAGMYALSPVFGWLADRSGRIVVVLGGQATLAAALVVAALGAHDTAAVSVGLVLLGLGWSASTIAGSALVTESTARVDRPRTQGRSDLFMNLGGAAAGALAGVVLSQFGYAGLALTALAVVVAVVVAAALTARSGRPEATIASAQGSVDRP</sequence>
<dbReference type="GO" id="GO:0022857">
    <property type="term" value="F:transmembrane transporter activity"/>
    <property type="evidence" value="ECO:0007669"/>
    <property type="project" value="InterPro"/>
</dbReference>
<evidence type="ECO:0000313" key="7">
    <source>
        <dbReference type="EMBL" id="RWZ52002.1"/>
    </source>
</evidence>
<organism evidence="7 8">
    <name type="scientific">Labedella phragmitis</name>
    <dbReference type="NCBI Taxonomy" id="2498849"/>
    <lineage>
        <taxon>Bacteria</taxon>
        <taxon>Bacillati</taxon>
        <taxon>Actinomycetota</taxon>
        <taxon>Actinomycetes</taxon>
        <taxon>Micrococcales</taxon>
        <taxon>Microbacteriaceae</taxon>
        <taxon>Labedella</taxon>
    </lineage>
</organism>
<dbReference type="AlphaFoldDB" id="A0A3S5CF04"/>
<feature type="transmembrane region" description="Helical" evidence="5">
    <location>
        <begin position="179"/>
        <end position="197"/>
    </location>
</feature>
<evidence type="ECO:0000256" key="2">
    <source>
        <dbReference type="ARBA" id="ARBA00022692"/>
    </source>
</evidence>
<evidence type="ECO:0000256" key="1">
    <source>
        <dbReference type="ARBA" id="ARBA00004651"/>
    </source>
</evidence>
<feature type="transmembrane region" description="Helical" evidence="5">
    <location>
        <begin position="229"/>
        <end position="248"/>
    </location>
</feature>
<evidence type="ECO:0000256" key="4">
    <source>
        <dbReference type="ARBA" id="ARBA00023136"/>
    </source>
</evidence>
<dbReference type="Gene3D" id="1.20.1250.20">
    <property type="entry name" value="MFS general substrate transporter like domains"/>
    <property type="match status" value="1"/>
</dbReference>
<feature type="transmembrane region" description="Helical" evidence="5">
    <location>
        <begin position="53"/>
        <end position="74"/>
    </location>
</feature>
<accession>A0A3S5CF04</accession>
<keyword evidence="2 5" id="KW-0812">Transmembrane</keyword>
<feature type="transmembrane region" description="Helical" evidence="5">
    <location>
        <begin position="81"/>
        <end position="102"/>
    </location>
</feature>
<dbReference type="PANTHER" id="PTHR23534">
    <property type="entry name" value="MFS PERMEASE"/>
    <property type="match status" value="1"/>
</dbReference>
<name>A0A3S5CF04_9MICO</name>
<comment type="caution">
    <text evidence="7">The sequence shown here is derived from an EMBL/GenBank/DDBJ whole genome shotgun (WGS) entry which is preliminary data.</text>
</comment>
<gene>
    <name evidence="7" type="ORF">ELQ90_08010</name>
</gene>
<dbReference type="PANTHER" id="PTHR23534:SF1">
    <property type="entry name" value="MAJOR FACILITATOR SUPERFAMILY PROTEIN"/>
    <property type="match status" value="1"/>
</dbReference>
<dbReference type="Pfam" id="PF07690">
    <property type="entry name" value="MFS_1"/>
    <property type="match status" value="1"/>
</dbReference>
<dbReference type="RefSeq" id="WP_128494713.1">
    <property type="nucleotide sequence ID" value="NZ_RZNB01000002.1"/>
</dbReference>
<feature type="transmembrane region" description="Helical" evidence="5">
    <location>
        <begin position="141"/>
        <end position="159"/>
    </location>
</feature>
<comment type="subcellular location">
    <subcellularLocation>
        <location evidence="1">Cell membrane</location>
        <topology evidence="1">Multi-pass membrane protein</topology>
    </subcellularLocation>
</comment>
<keyword evidence="3 5" id="KW-1133">Transmembrane helix</keyword>
<proteinExistence type="predicted"/>
<feature type="transmembrane region" description="Helical" evidence="5">
    <location>
        <begin position="357"/>
        <end position="374"/>
    </location>
</feature>
<dbReference type="PROSITE" id="PS50850">
    <property type="entry name" value="MFS"/>
    <property type="match status" value="1"/>
</dbReference>
<dbReference type="InterPro" id="IPR020846">
    <property type="entry name" value="MFS_dom"/>
</dbReference>
<keyword evidence="4 5" id="KW-0472">Membrane</keyword>
<feature type="transmembrane region" description="Helical" evidence="5">
    <location>
        <begin position="380"/>
        <end position="401"/>
    </location>
</feature>
<feature type="transmembrane region" description="Helical" evidence="5">
    <location>
        <begin position="290"/>
        <end position="309"/>
    </location>
</feature>
<keyword evidence="8" id="KW-1185">Reference proteome</keyword>
<evidence type="ECO:0000256" key="5">
    <source>
        <dbReference type="SAM" id="Phobius"/>
    </source>
</evidence>
<dbReference type="GO" id="GO:0005886">
    <property type="term" value="C:plasma membrane"/>
    <property type="evidence" value="ECO:0007669"/>
    <property type="project" value="UniProtKB-SubCell"/>
</dbReference>